<dbReference type="PANTHER" id="PTHR32089:SF120">
    <property type="entry name" value="METHYL-ACCEPTING CHEMOTAXIS PROTEIN TLPQ"/>
    <property type="match status" value="1"/>
</dbReference>
<dbReference type="CDD" id="cd06225">
    <property type="entry name" value="HAMP"/>
    <property type="match status" value="1"/>
</dbReference>
<dbReference type="Pfam" id="PF08269">
    <property type="entry name" value="dCache_2"/>
    <property type="match status" value="1"/>
</dbReference>
<evidence type="ECO:0000256" key="1">
    <source>
        <dbReference type="ARBA" id="ARBA00004651"/>
    </source>
</evidence>
<feature type="domain" description="Methyl-accepting transducer" evidence="11">
    <location>
        <begin position="260"/>
        <end position="496"/>
    </location>
</feature>
<evidence type="ECO:0000256" key="9">
    <source>
        <dbReference type="SAM" id="MobiDB-lite"/>
    </source>
</evidence>
<comment type="subcellular location">
    <subcellularLocation>
        <location evidence="1">Cell membrane</location>
        <topology evidence="1">Multi-pass membrane protein</topology>
    </subcellularLocation>
</comment>
<dbReference type="STRING" id="861298.SAMN04488136_105185"/>
<keyword evidence="4 10" id="KW-1133">Transmembrane helix</keyword>
<dbReference type="PROSITE" id="PS50885">
    <property type="entry name" value="HAMP"/>
    <property type="match status" value="1"/>
</dbReference>
<keyword evidence="14" id="KW-1185">Reference proteome</keyword>
<sequence length="532" mass="57422">MLKLGNIKVSYKLATMLVACIIGSLILLLIAANTLKHNLITEREARLNAVLHATLSQVTQLQKSLPEQQAKNEVKSLVRALRYDGNNYVFIIDENRTAIVHPLKPELEGNQMGSNGETFWAKMVETAKNGQDGKLTYLWKTANGSPADKLSLVHGFKQWGWIFGTGMLLDDVETAIFNQVINMGYVTLILVVIMAGMGFVISRAIAYPLEEIKHTMKAIAAGDLTAKVPILGKDEIGIVAERINQSVESVRVALMESVHSAAALSDAAGRIASSAEETSASVSSQRDQLNQLATAMNEMSATVNDVAQHAEDTARDTKDASKEASLGDKDVHSSVDSIKALSQELTHASEQVNKLKEGVMQISEVTNVISAISEQTNLLALNAAIEAARAGEQGRGFAVVADEVRNLASRTHHSTDEIQTTINRLQQLAMTTASAMEKSHSLAVDSVGRSEQAGNDLAMIVSHIQHVSDKSIQIATAAEEQSSVAEEMNRNVSGINDSALEMASAAKYLAEESEKLAGLSQILDQRLLKFKL</sequence>
<dbReference type="InterPro" id="IPR003660">
    <property type="entry name" value="HAMP_dom"/>
</dbReference>
<dbReference type="InterPro" id="IPR033480">
    <property type="entry name" value="sCache_2"/>
</dbReference>
<evidence type="ECO:0000259" key="11">
    <source>
        <dbReference type="PROSITE" id="PS50111"/>
    </source>
</evidence>
<dbReference type="InterPro" id="IPR004090">
    <property type="entry name" value="Chemotax_Me-accpt_rcpt"/>
</dbReference>
<dbReference type="CDD" id="cd11386">
    <property type="entry name" value="MCP_signal"/>
    <property type="match status" value="1"/>
</dbReference>
<dbReference type="GO" id="GO:0005886">
    <property type="term" value="C:plasma membrane"/>
    <property type="evidence" value="ECO:0007669"/>
    <property type="project" value="UniProtKB-SubCell"/>
</dbReference>
<evidence type="ECO:0000256" key="5">
    <source>
        <dbReference type="ARBA" id="ARBA00023136"/>
    </source>
</evidence>
<feature type="region of interest" description="Disordered" evidence="9">
    <location>
        <begin position="308"/>
        <end position="333"/>
    </location>
</feature>
<dbReference type="PRINTS" id="PR00260">
    <property type="entry name" value="CHEMTRNSDUCR"/>
</dbReference>
<feature type="domain" description="HAMP" evidence="12">
    <location>
        <begin position="203"/>
        <end position="255"/>
    </location>
</feature>
<protein>
    <submittedName>
        <fullName evidence="13">Methyl-accepting chemotaxis sensory transducer with Cache sensor</fullName>
    </submittedName>
</protein>
<organism evidence="13 14">
    <name type="scientific">Vibrio xiamenensis</name>
    <dbReference type="NCBI Taxonomy" id="861298"/>
    <lineage>
        <taxon>Bacteria</taxon>
        <taxon>Pseudomonadati</taxon>
        <taxon>Pseudomonadota</taxon>
        <taxon>Gammaproteobacteria</taxon>
        <taxon>Vibrionales</taxon>
        <taxon>Vibrionaceae</taxon>
        <taxon>Vibrio</taxon>
    </lineage>
</organism>
<evidence type="ECO:0000313" key="13">
    <source>
        <dbReference type="EMBL" id="SDG96893.1"/>
    </source>
</evidence>
<dbReference type="Proteomes" id="UP000198854">
    <property type="component" value="Unassembled WGS sequence"/>
</dbReference>
<dbReference type="InterPro" id="IPR004010">
    <property type="entry name" value="Double_Cache_2"/>
</dbReference>
<evidence type="ECO:0000256" key="10">
    <source>
        <dbReference type="SAM" id="Phobius"/>
    </source>
</evidence>
<feature type="transmembrane region" description="Helical" evidence="10">
    <location>
        <begin position="12"/>
        <end position="32"/>
    </location>
</feature>
<keyword evidence="3 10" id="KW-0812">Transmembrane</keyword>
<evidence type="ECO:0000256" key="4">
    <source>
        <dbReference type="ARBA" id="ARBA00022989"/>
    </source>
</evidence>
<dbReference type="Pfam" id="PF00015">
    <property type="entry name" value="MCPsignal"/>
    <property type="match status" value="1"/>
</dbReference>
<dbReference type="Pfam" id="PF00672">
    <property type="entry name" value="HAMP"/>
    <property type="match status" value="1"/>
</dbReference>
<accession>A0A1G7YK81</accession>
<name>A0A1G7YK81_9VIBR</name>
<keyword evidence="2" id="KW-1003">Cell membrane</keyword>
<dbReference type="GO" id="GO:0006935">
    <property type="term" value="P:chemotaxis"/>
    <property type="evidence" value="ECO:0007669"/>
    <property type="project" value="InterPro"/>
</dbReference>
<dbReference type="Gene3D" id="1.10.287.950">
    <property type="entry name" value="Methyl-accepting chemotaxis protein"/>
    <property type="match status" value="1"/>
</dbReference>
<dbReference type="SMART" id="SM00304">
    <property type="entry name" value="HAMP"/>
    <property type="match status" value="2"/>
</dbReference>
<evidence type="ECO:0000259" key="12">
    <source>
        <dbReference type="PROSITE" id="PS50885"/>
    </source>
</evidence>
<dbReference type="FunFam" id="1.10.287.950:FF:000001">
    <property type="entry name" value="Methyl-accepting chemotaxis sensory transducer"/>
    <property type="match status" value="1"/>
</dbReference>
<gene>
    <name evidence="13" type="ORF">SAMN04488136_105185</name>
</gene>
<evidence type="ECO:0000256" key="2">
    <source>
        <dbReference type="ARBA" id="ARBA00022475"/>
    </source>
</evidence>
<evidence type="ECO:0000256" key="7">
    <source>
        <dbReference type="ARBA" id="ARBA00029447"/>
    </source>
</evidence>
<dbReference type="InterPro" id="IPR004089">
    <property type="entry name" value="MCPsignal_dom"/>
</dbReference>
<evidence type="ECO:0000256" key="3">
    <source>
        <dbReference type="ARBA" id="ARBA00022692"/>
    </source>
</evidence>
<dbReference type="SMART" id="SM00283">
    <property type="entry name" value="MA"/>
    <property type="match status" value="1"/>
</dbReference>
<evidence type="ECO:0000256" key="6">
    <source>
        <dbReference type="ARBA" id="ARBA00023224"/>
    </source>
</evidence>
<proteinExistence type="inferred from homology"/>
<dbReference type="OrthoDB" id="2489132at2"/>
<dbReference type="GO" id="GO:0007165">
    <property type="term" value="P:signal transduction"/>
    <property type="evidence" value="ECO:0007669"/>
    <property type="project" value="UniProtKB-KW"/>
</dbReference>
<keyword evidence="5 10" id="KW-0472">Membrane</keyword>
<dbReference type="Gene3D" id="3.30.450.20">
    <property type="entry name" value="PAS domain"/>
    <property type="match status" value="1"/>
</dbReference>
<evidence type="ECO:0000313" key="14">
    <source>
        <dbReference type="Proteomes" id="UP000198854"/>
    </source>
</evidence>
<dbReference type="GO" id="GO:0004888">
    <property type="term" value="F:transmembrane signaling receptor activity"/>
    <property type="evidence" value="ECO:0007669"/>
    <property type="project" value="InterPro"/>
</dbReference>
<dbReference type="SUPFAM" id="SSF58104">
    <property type="entry name" value="Methyl-accepting chemotaxis protein (MCP) signaling domain"/>
    <property type="match status" value="1"/>
</dbReference>
<keyword evidence="6 8" id="KW-0807">Transducer</keyword>
<feature type="transmembrane region" description="Helical" evidence="10">
    <location>
        <begin position="183"/>
        <end position="206"/>
    </location>
</feature>
<dbReference type="PANTHER" id="PTHR32089">
    <property type="entry name" value="METHYL-ACCEPTING CHEMOTAXIS PROTEIN MCPB"/>
    <property type="match status" value="1"/>
</dbReference>
<dbReference type="EMBL" id="FNDD01000005">
    <property type="protein sequence ID" value="SDG96893.1"/>
    <property type="molecule type" value="Genomic_DNA"/>
</dbReference>
<dbReference type="PROSITE" id="PS50111">
    <property type="entry name" value="CHEMOTAXIS_TRANSDUC_2"/>
    <property type="match status" value="1"/>
</dbReference>
<evidence type="ECO:0000256" key="8">
    <source>
        <dbReference type="PROSITE-ProRule" id="PRU00284"/>
    </source>
</evidence>
<reference evidence="13 14" key="1">
    <citation type="submission" date="2016-10" db="EMBL/GenBank/DDBJ databases">
        <authorList>
            <person name="de Groot N.N."/>
        </authorList>
    </citation>
    <scope>NUCLEOTIDE SEQUENCE [LARGE SCALE GENOMIC DNA]</scope>
    <source>
        <strain evidence="13 14">CGMCC 1.10228</strain>
    </source>
</reference>
<dbReference type="RefSeq" id="WP_093271086.1">
    <property type="nucleotide sequence ID" value="NZ_FNDD01000005.1"/>
</dbReference>
<dbReference type="AlphaFoldDB" id="A0A1G7YK81"/>
<comment type="similarity">
    <text evidence="7">Belongs to the methyl-accepting chemotaxis (MCP) protein family.</text>
</comment>
<dbReference type="SMART" id="SM01049">
    <property type="entry name" value="Cache_2"/>
    <property type="match status" value="1"/>
</dbReference>